<accession>A0A1G2H2H4</accession>
<feature type="transmembrane region" description="Helical" evidence="1">
    <location>
        <begin position="12"/>
        <end position="37"/>
    </location>
</feature>
<sequence>MKSVVFRIVATVVAVLVYGWVNFLLTPVATILSGKVAGMQFENSDAAYVTSIVGMRFFGNLGVPVLVLLVVLATIWWKDIKRGWARVLEAIAICLIIVVPSQAYYDKYDYAEPYFVLPNESAFYIPDVGANKDSQAQFGSEEYLKANKIAAKRFIIPHTKLENSGLFSNFYVPAGRLIIVDRTPYNREWVGSHERGTSIRNESFPCQSKEGLTISVGIAIAASVFEENSPKFLYRFGVKPPEGDRTKPEVIFTSVFHSRSLTEVMDGVVRNKVQALVCKEFTTRSFDDGNRQSAVIMEEVQKHVDTYMKSVGITLDYVGWADTFMFDHAVQEAINRRYVSTQDLQIAQTLAPHTSTIQALAAAEALRTFANKSDGKLPTSVSLWWLPSSLSELFGNLFKSGPTPTQVK</sequence>
<keyword evidence="1" id="KW-1133">Transmembrane helix</keyword>
<protein>
    <recommendedName>
        <fullName evidence="2">Band 7 domain-containing protein</fullName>
    </recommendedName>
</protein>
<keyword evidence="1" id="KW-0472">Membrane</keyword>
<proteinExistence type="predicted"/>
<feature type="transmembrane region" description="Helical" evidence="1">
    <location>
        <begin position="84"/>
        <end position="105"/>
    </location>
</feature>
<evidence type="ECO:0000313" key="4">
    <source>
        <dbReference type="Proteomes" id="UP000178186"/>
    </source>
</evidence>
<feature type="transmembrane region" description="Helical" evidence="1">
    <location>
        <begin position="57"/>
        <end position="77"/>
    </location>
</feature>
<comment type="caution">
    <text evidence="3">The sequence shown here is derived from an EMBL/GenBank/DDBJ whole genome shotgun (WGS) entry which is preliminary data.</text>
</comment>
<feature type="domain" description="Band 7" evidence="2">
    <location>
        <begin position="199"/>
        <end position="348"/>
    </location>
</feature>
<name>A0A1G2H2H4_9BACT</name>
<keyword evidence="1" id="KW-0812">Transmembrane</keyword>
<reference evidence="3 4" key="1">
    <citation type="journal article" date="2016" name="Nat. Commun.">
        <title>Thousands of microbial genomes shed light on interconnected biogeochemical processes in an aquifer system.</title>
        <authorList>
            <person name="Anantharaman K."/>
            <person name="Brown C.T."/>
            <person name="Hug L.A."/>
            <person name="Sharon I."/>
            <person name="Castelle C.J."/>
            <person name="Probst A.J."/>
            <person name="Thomas B.C."/>
            <person name="Singh A."/>
            <person name="Wilkins M.J."/>
            <person name="Karaoz U."/>
            <person name="Brodie E.L."/>
            <person name="Williams K.H."/>
            <person name="Hubbard S.S."/>
            <person name="Banfield J.F."/>
        </authorList>
    </citation>
    <scope>NUCLEOTIDE SEQUENCE [LARGE SCALE GENOMIC DNA]</scope>
</reference>
<evidence type="ECO:0000259" key="2">
    <source>
        <dbReference type="Pfam" id="PF01145"/>
    </source>
</evidence>
<evidence type="ECO:0000313" key="3">
    <source>
        <dbReference type="EMBL" id="OGZ56682.1"/>
    </source>
</evidence>
<organism evidence="3 4">
    <name type="scientific">Candidatus Ryanbacteria bacterium RIFCSPLOWO2_02_FULL_45_11c</name>
    <dbReference type="NCBI Taxonomy" id="1802128"/>
    <lineage>
        <taxon>Bacteria</taxon>
        <taxon>Candidatus Ryaniibacteriota</taxon>
    </lineage>
</organism>
<evidence type="ECO:0000256" key="1">
    <source>
        <dbReference type="SAM" id="Phobius"/>
    </source>
</evidence>
<dbReference type="InterPro" id="IPR001107">
    <property type="entry name" value="Band_7"/>
</dbReference>
<dbReference type="AlphaFoldDB" id="A0A1G2H2H4"/>
<gene>
    <name evidence="3" type="ORF">A3H64_03000</name>
</gene>
<dbReference type="Pfam" id="PF01145">
    <property type="entry name" value="Band_7"/>
    <property type="match status" value="1"/>
</dbReference>
<dbReference type="Proteomes" id="UP000178186">
    <property type="component" value="Unassembled WGS sequence"/>
</dbReference>
<dbReference type="STRING" id="1802128.A3H64_03000"/>
<dbReference type="EMBL" id="MHNY01000006">
    <property type="protein sequence ID" value="OGZ56682.1"/>
    <property type="molecule type" value="Genomic_DNA"/>
</dbReference>